<comment type="caution">
    <text evidence="1">The sequence shown here is derived from an EMBL/GenBank/DDBJ whole genome shotgun (WGS) entry which is preliminary data.</text>
</comment>
<dbReference type="Proteomes" id="UP001157502">
    <property type="component" value="Chromosome 5"/>
</dbReference>
<reference evidence="1" key="1">
    <citation type="submission" date="2021-05" db="EMBL/GenBank/DDBJ databases">
        <authorList>
            <person name="Pan Q."/>
            <person name="Jouanno E."/>
            <person name="Zahm M."/>
            <person name="Klopp C."/>
            <person name="Cabau C."/>
            <person name="Louis A."/>
            <person name="Berthelot C."/>
            <person name="Parey E."/>
            <person name="Roest Crollius H."/>
            <person name="Montfort J."/>
            <person name="Robinson-Rechavi M."/>
            <person name="Bouchez O."/>
            <person name="Lampietro C."/>
            <person name="Lopez Roques C."/>
            <person name="Donnadieu C."/>
            <person name="Postlethwait J."/>
            <person name="Bobe J."/>
            <person name="Dillon D."/>
            <person name="Chandos A."/>
            <person name="von Hippel F."/>
            <person name="Guiguen Y."/>
        </authorList>
    </citation>
    <scope>NUCLEOTIDE SEQUENCE</scope>
    <source>
        <strain evidence="1">YG-Jan2019</strain>
    </source>
</reference>
<accession>A0ACC2H8N6</accession>
<name>A0ACC2H8N6_DALPE</name>
<evidence type="ECO:0000313" key="2">
    <source>
        <dbReference type="Proteomes" id="UP001157502"/>
    </source>
</evidence>
<keyword evidence="2" id="KW-1185">Reference proteome</keyword>
<proteinExistence type="predicted"/>
<sequence>MRICPQEIGRVRCKPSRPQPEDIYTPRPSRCPRLYRPVSRPTEENRRGSGSVLRKRGREVRGHVSHTSTPAGMEKESSGEKTIEGKRGGARGVSERGPGVKTRSVPQEEVEQCA</sequence>
<protein>
    <submittedName>
        <fullName evidence="1">Uncharacterized protein</fullName>
    </submittedName>
</protein>
<dbReference type="EMBL" id="CM055732">
    <property type="protein sequence ID" value="KAJ8012120.1"/>
    <property type="molecule type" value="Genomic_DNA"/>
</dbReference>
<evidence type="ECO:0000313" key="1">
    <source>
        <dbReference type="EMBL" id="KAJ8012120.1"/>
    </source>
</evidence>
<gene>
    <name evidence="1" type="ORF">DPEC_G00065370</name>
</gene>
<organism evidence="1 2">
    <name type="scientific">Dallia pectoralis</name>
    <name type="common">Alaska blackfish</name>
    <dbReference type="NCBI Taxonomy" id="75939"/>
    <lineage>
        <taxon>Eukaryota</taxon>
        <taxon>Metazoa</taxon>
        <taxon>Chordata</taxon>
        <taxon>Craniata</taxon>
        <taxon>Vertebrata</taxon>
        <taxon>Euteleostomi</taxon>
        <taxon>Actinopterygii</taxon>
        <taxon>Neopterygii</taxon>
        <taxon>Teleostei</taxon>
        <taxon>Protacanthopterygii</taxon>
        <taxon>Esociformes</taxon>
        <taxon>Umbridae</taxon>
        <taxon>Dallia</taxon>
    </lineage>
</organism>